<dbReference type="SUPFAM" id="SSF52540">
    <property type="entry name" value="P-loop containing nucleoside triphosphate hydrolases"/>
    <property type="match status" value="1"/>
</dbReference>
<dbReference type="Gene3D" id="3.30.450.90">
    <property type="match status" value="1"/>
</dbReference>
<feature type="domain" description="Bacterial type II secretion system protein E" evidence="2">
    <location>
        <begin position="210"/>
        <end position="224"/>
    </location>
</feature>
<name>A0A1D8D2E0_CHLLM</name>
<dbReference type="GO" id="GO:0005737">
    <property type="term" value="C:cytoplasm"/>
    <property type="evidence" value="ECO:0007669"/>
    <property type="project" value="InterPro"/>
</dbReference>
<evidence type="ECO:0000313" key="3">
    <source>
        <dbReference type="EMBL" id="AOS84363.1"/>
    </source>
</evidence>
<protein>
    <submittedName>
        <fullName evidence="3">P-type conjugative transfer ATPase TrbB</fullName>
    </submittedName>
</protein>
<evidence type="ECO:0000313" key="4">
    <source>
        <dbReference type="Proteomes" id="UP000095185"/>
    </source>
</evidence>
<dbReference type="InterPro" id="IPR014149">
    <property type="entry name" value="Conjug-transfer_TrbB"/>
</dbReference>
<evidence type="ECO:0000256" key="1">
    <source>
        <dbReference type="ARBA" id="ARBA00006611"/>
    </source>
</evidence>
<dbReference type="PROSITE" id="PS00662">
    <property type="entry name" value="T2SP_E"/>
    <property type="match status" value="1"/>
</dbReference>
<dbReference type="KEGG" id="clz:BIU88_09615"/>
<dbReference type="GO" id="GO:0005524">
    <property type="term" value="F:ATP binding"/>
    <property type="evidence" value="ECO:0007669"/>
    <property type="project" value="InterPro"/>
</dbReference>
<organism evidence="3 4">
    <name type="scientific">Chlorobaculum limnaeum</name>
    <dbReference type="NCBI Taxonomy" id="274537"/>
    <lineage>
        <taxon>Bacteria</taxon>
        <taxon>Pseudomonadati</taxon>
        <taxon>Chlorobiota</taxon>
        <taxon>Chlorobiia</taxon>
        <taxon>Chlorobiales</taxon>
        <taxon>Chlorobiaceae</taxon>
        <taxon>Chlorobaculum</taxon>
    </lineage>
</organism>
<dbReference type="InterPro" id="IPR050921">
    <property type="entry name" value="T4SS_GSP_E_ATPase"/>
</dbReference>
<dbReference type="OrthoDB" id="9810761at2"/>
<gene>
    <name evidence="3" type="ORF">BIU88_09615</name>
</gene>
<evidence type="ECO:0000259" key="2">
    <source>
        <dbReference type="PROSITE" id="PS00662"/>
    </source>
</evidence>
<dbReference type="PANTHER" id="PTHR30486:SF6">
    <property type="entry name" value="TYPE IV PILUS RETRACTATION ATPASE PILT"/>
    <property type="match status" value="1"/>
</dbReference>
<reference evidence="3" key="1">
    <citation type="submission" date="2016-09" db="EMBL/GenBank/DDBJ databases">
        <title>Genome sequence of Chlorobaculum limnaeum.</title>
        <authorList>
            <person name="Liu Z."/>
            <person name="Tank M."/>
            <person name="Bryant D.A."/>
        </authorList>
    </citation>
    <scope>NUCLEOTIDE SEQUENCE [LARGE SCALE GENOMIC DNA]</scope>
    <source>
        <strain evidence="3">DSM 1677</strain>
    </source>
</reference>
<dbReference type="InterPro" id="IPR027417">
    <property type="entry name" value="P-loop_NTPase"/>
</dbReference>
<dbReference type="AlphaFoldDB" id="A0A1D8D2E0"/>
<dbReference type="Gene3D" id="3.40.50.300">
    <property type="entry name" value="P-loop containing nucleotide triphosphate hydrolases"/>
    <property type="match status" value="1"/>
</dbReference>
<keyword evidence="4" id="KW-1185">Reference proteome</keyword>
<proteinExistence type="inferred from homology"/>
<dbReference type="GO" id="GO:0016887">
    <property type="term" value="F:ATP hydrolysis activity"/>
    <property type="evidence" value="ECO:0007669"/>
    <property type="project" value="InterPro"/>
</dbReference>
<comment type="similarity">
    <text evidence="1">Belongs to the GSP E family.</text>
</comment>
<sequence>MQDTVTRRRAASLHSAVEPIVRFLEQESILEIMLNADGRIWVDEAGIGMYCTGTVMSSDDAERMIRLIAASTNAEVHENSPSLAARMPVWGARLQACVPPLVPSPVFSLRKPAKIVFTLEDYIRQGILSEAQAAYLDDAVKARKNLMIGGGTGSGKTTLANALLHSISSTKDRIYIVEDNLELQCSAENMVQILVQPPLYTHRQAIMDALRLRPDRIIVGEVRDGAALDMLKAWNTGHPGGLATIHANSTTAMLQRLCQLIEEVVPTAPKELIGEAIDLCVHIHRNPNHPAGRSLMGIIAVNGFDQNNAWVLEPFIEQS</sequence>
<dbReference type="NCBIfam" id="TIGR02782">
    <property type="entry name" value="TrbB_P"/>
    <property type="match status" value="1"/>
</dbReference>
<dbReference type="RefSeq" id="WP_069810555.1">
    <property type="nucleotide sequence ID" value="NZ_CP017305.1"/>
</dbReference>
<dbReference type="STRING" id="274537.BIU88_09615"/>
<dbReference type="PANTHER" id="PTHR30486">
    <property type="entry name" value="TWITCHING MOTILITY PROTEIN PILT"/>
    <property type="match status" value="1"/>
</dbReference>
<dbReference type="Pfam" id="PF00437">
    <property type="entry name" value="T2SSE"/>
    <property type="match status" value="1"/>
</dbReference>
<dbReference type="InterPro" id="IPR001482">
    <property type="entry name" value="T2SS/T4SS_dom"/>
</dbReference>
<dbReference type="EMBL" id="CP017305">
    <property type="protein sequence ID" value="AOS84363.1"/>
    <property type="molecule type" value="Genomic_DNA"/>
</dbReference>
<dbReference type="Proteomes" id="UP000095185">
    <property type="component" value="Chromosome"/>
</dbReference>
<accession>A0A1D8D2E0</accession>